<dbReference type="InterPro" id="IPR013766">
    <property type="entry name" value="Thioredoxin_domain"/>
</dbReference>
<dbReference type="SUPFAM" id="SSF52833">
    <property type="entry name" value="Thioredoxin-like"/>
    <property type="match status" value="5"/>
</dbReference>
<dbReference type="PROSITE" id="PS00194">
    <property type="entry name" value="THIOREDOXIN_1"/>
    <property type="match status" value="4"/>
</dbReference>
<evidence type="ECO:0000313" key="3">
    <source>
        <dbReference type="EMBL" id="CAH0746306.1"/>
    </source>
</evidence>
<protein>
    <recommendedName>
        <fullName evidence="2">Thioredoxin domain-containing protein</fullName>
    </recommendedName>
</protein>
<name>A0A9P0C2D6_9NEOP</name>
<dbReference type="PRINTS" id="PR00421">
    <property type="entry name" value="THIOREDOXIN"/>
</dbReference>
<dbReference type="PANTHER" id="PTHR45672">
    <property type="entry name" value="PROTEIN DISULFIDE-ISOMERASE C17H9.14C-RELATED"/>
    <property type="match status" value="1"/>
</dbReference>
<feature type="domain" description="Thioredoxin" evidence="2">
    <location>
        <begin position="335"/>
        <end position="461"/>
    </location>
</feature>
<accession>A0A9P0C2D6</accession>
<proteinExistence type="inferred from homology"/>
<dbReference type="InterPro" id="IPR036249">
    <property type="entry name" value="Thioredoxin-like_sf"/>
</dbReference>
<comment type="similarity">
    <text evidence="1">Belongs to the protein disulfide isomerase family.</text>
</comment>
<dbReference type="AlphaFoldDB" id="A0A9P0C2D6"/>
<organism evidence="3 4">
    <name type="scientific">Diatraea saccharalis</name>
    <name type="common">sugarcane borer</name>
    <dbReference type="NCBI Taxonomy" id="40085"/>
    <lineage>
        <taxon>Eukaryota</taxon>
        <taxon>Metazoa</taxon>
        <taxon>Ecdysozoa</taxon>
        <taxon>Arthropoda</taxon>
        <taxon>Hexapoda</taxon>
        <taxon>Insecta</taxon>
        <taxon>Pterygota</taxon>
        <taxon>Neoptera</taxon>
        <taxon>Endopterygota</taxon>
        <taxon>Lepidoptera</taxon>
        <taxon>Glossata</taxon>
        <taxon>Ditrysia</taxon>
        <taxon>Pyraloidea</taxon>
        <taxon>Crambidae</taxon>
        <taxon>Crambinae</taxon>
        <taxon>Diatraea</taxon>
    </lineage>
</organism>
<reference evidence="3" key="1">
    <citation type="submission" date="2021-12" db="EMBL/GenBank/DDBJ databases">
        <authorList>
            <person name="King R."/>
        </authorList>
    </citation>
    <scope>NUCLEOTIDE SEQUENCE</scope>
</reference>
<evidence type="ECO:0000313" key="4">
    <source>
        <dbReference type="Proteomes" id="UP001153714"/>
    </source>
</evidence>
<reference evidence="3" key="2">
    <citation type="submission" date="2022-10" db="EMBL/GenBank/DDBJ databases">
        <authorList>
            <consortium name="ENA_rothamsted_submissions"/>
            <consortium name="culmorum"/>
            <person name="King R."/>
        </authorList>
    </citation>
    <scope>NUCLEOTIDE SEQUENCE</scope>
</reference>
<gene>
    <name evidence="3" type="ORF">DIATSA_LOCUS422</name>
</gene>
<evidence type="ECO:0000256" key="1">
    <source>
        <dbReference type="ARBA" id="ARBA00006347"/>
    </source>
</evidence>
<dbReference type="OrthoDB" id="74910at2759"/>
<evidence type="ECO:0000259" key="2">
    <source>
        <dbReference type="PROSITE" id="PS51352"/>
    </source>
</evidence>
<dbReference type="PANTHER" id="PTHR45672:SF2">
    <property type="entry name" value="PROTEIN DISULFIDE-ISOMERASE A5"/>
    <property type="match status" value="1"/>
</dbReference>
<dbReference type="GO" id="GO:0003756">
    <property type="term" value="F:protein disulfide isomerase activity"/>
    <property type="evidence" value="ECO:0007669"/>
    <property type="project" value="InterPro"/>
</dbReference>
<dbReference type="PROSITE" id="PS51352">
    <property type="entry name" value="THIOREDOXIN_2"/>
    <property type="match status" value="4"/>
</dbReference>
<feature type="domain" description="Thioredoxin" evidence="2">
    <location>
        <begin position="463"/>
        <end position="588"/>
    </location>
</feature>
<dbReference type="Gene3D" id="3.40.30.10">
    <property type="entry name" value="Glutaredoxin"/>
    <property type="match status" value="5"/>
</dbReference>
<dbReference type="GO" id="GO:0005783">
    <property type="term" value="C:endoplasmic reticulum"/>
    <property type="evidence" value="ECO:0007669"/>
    <property type="project" value="TreeGrafter"/>
</dbReference>
<dbReference type="InterPro" id="IPR017937">
    <property type="entry name" value="Thioredoxin_CS"/>
</dbReference>
<dbReference type="Proteomes" id="UP001153714">
    <property type="component" value="Chromosome 1"/>
</dbReference>
<dbReference type="Pfam" id="PF00085">
    <property type="entry name" value="Thioredoxin"/>
    <property type="match status" value="4"/>
</dbReference>
<dbReference type="CDD" id="cd02961">
    <property type="entry name" value="PDI_a_family"/>
    <property type="match status" value="1"/>
</dbReference>
<dbReference type="EMBL" id="OU893332">
    <property type="protein sequence ID" value="CAH0746306.1"/>
    <property type="molecule type" value="Genomic_DNA"/>
</dbReference>
<keyword evidence="4" id="KW-1185">Reference proteome</keyword>
<feature type="domain" description="Thioredoxin" evidence="2">
    <location>
        <begin position="212"/>
        <end position="334"/>
    </location>
</feature>
<dbReference type="InterPro" id="IPR046374">
    <property type="entry name" value="PDI_a_PDIR"/>
</dbReference>
<sequence>MILYVNIPKASQLVTDVFRETADSMRGQATLAVIDCNNSDTKKLCKKLKIPTEKAYYVKHYKDGDFHKDYDRSETVSSMSNFLRDPTGDLPWEEDVDATDIFHLSDVEALTKFLKKSAAAYKKSMIMFYAPWCGYCKTLKPEYVQAAAELKGEALLAAIDVAKPGNSKIRQMYNITGFPTLLYYEKGQLRFPYNGENEKQAIVDFMRDPTAHLQKKKQQNVDESWSPDTDVVHLEAETFDAILTKAEHALVVFYAPWCGHCKRIKPEFEKAATRIKSEKINGVLAAVDATKQPELASRFGVKGYPTLKYFNKGVYKFDAGHARQEEQIISFIKDPQEPPPPPPPEKPWSEQESAVRHLNSDTFRHTLRKIKHALVMFYAPWCGHCKSTKPEFVRAAEQFADELMVVFGAVDCTEHQELCANYDVRGYPTIKYFSYFDKLVKEYSGGRKEADFVSFIHTQMDGHQTAQKAPKSNQEAGFGVNVILASDNDFEEIVASSTPTFIMFYAVWCGHCVTVKPAFSRLATTVKSDKIPIQVIAIDASENPKVADLAGIETLPTFKMYANGKLLADYAGERTTEDMLQFCKSHAKVKDEL</sequence>
<dbReference type="InterPro" id="IPR051063">
    <property type="entry name" value="PDI"/>
</dbReference>
<dbReference type="GO" id="GO:0006457">
    <property type="term" value="P:protein folding"/>
    <property type="evidence" value="ECO:0007669"/>
    <property type="project" value="TreeGrafter"/>
</dbReference>
<dbReference type="CDD" id="cd02997">
    <property type="entry name" value="PDI_a_PDIR"/>
    <property type="match status" value="3"/>
</dbReference>
<feature type="domain" description="Thioredoxin" evidence="2">
    <location>
        <begin position="81"/>
        <end position="211"/>
    </location>
</feature>